<evidence type="ECO:0000313" key="1">
    <source>
        <dbReference type="EMBL" id="ELY31429.1"/>
    </source>
</evidence>
<proteinExistence type="predicted"/>
<accession>L9V301</accession>
<comment type="caution">
    <text evidence="1">The sequence shown here is derived from an EMBL/GenBank/DDBJ whole genome shotgun (WGS) entry which is preliminary data.</text>
</comment>
<name>L9V301_HALVD</name>
<reference evidence="2" key="1">
    <citation type="submission" date="2012-11" db="EMBL/GenBank/DDBJ databases">
        <authorList>
            <person name="Becker E.A."/>
            <person name="Seitzer P."/>
            <person name="Tritt A."/>
            <person name="Larsen D."/>
            <person name="Yao A."/>
            <person name="Wu D."/>
            <person name="Darling A."/>
            <person name="Eisen J.A."/>
            <person name="Facciotti M.T."/>
        </authorList>
    </citation>
    <scope>NUCLEOTIDE SEQUENCE [LARGE SCALE GENOMIC DNA]</scope>
    <source>
        <strain evidence="2">ATCC 29605 / DSM 3757 / JCM 8879 / NBRC 14742 / NCIMB 2012 / VKM B-1768 / DS2</strain>
    </source>
</reference>
<organism evidence="1 2">
    <name type="scientific">Haloferax volcanii (strain ATCC 29605 / DSM 3757 / JCM 8879 / NBRC 14742 / NCIMB 2012 / VKM B-1768 / DS2)</name>
    <name type="common">Halobacterium volcanii</name>
    <dbReference type="NCBI Taxonomy" id="309800"/>
    <lineage>
        <taxon>Archaea</taxon>
        <taxon>Methanobacteriati</taxon>
        <taxon>Methanobacteriota</taxon>
        <taxon>Stenosarchaea group</taxon>
        <taxon>Halobacteria</taxon>
        <taxon>Halobacteriales</taxon>
        <taxon>Haloferacaceae</taxon>
        <taxon>Haloferax</taxon>
    </lineage>
</organism>
<dbReference type="AlphaFoldDB" id="L9V301"/>
<sequence length="83" mass="9878">MFATNLRIGPAEAEAYCQRYSRRWQIENAYKSIKYDFLAKTSSKDYRVRLFYFVFAALLHNIWRLTDFLLKAGVAAIWTMRLS</sequence>
<protein>
    <submittedName>
        <fullName evidence="1">Transposase protein</fullName>
    </submittedName>
</protein>
<evidence type="ECO:0000313" key="2">
    <source>
        <dbReference type="Proteomes" id="UP000011532"/>
    </source>
</evidence>
<dbReference type="EMBL" id="AOHU01000058">
    <property type="protein sequence ID" value="ELY31429.1"/>
    <property type="molecule type" value="Genomic_DNA"/>
</dbReference>
<dbReference type="Proteomes" id="UP000011532">
    <property type="component" value="Unassembled WGS sequence"/>
</dbReference>
<reference evidence="1 2" key="2">
    <citation type="journal article" date="2014" name="PLoS Genet.">
        <title>Phylogenetically driven sequencing of extremely halophilic archaea reveals strategies for static and dynamic osmo-response.</title>
        <authorList>
            <person name="Becker E.A."/>
            <person name="Seitzer P.M."/>
            <person name="Tritt A."/>
            <person name="Larsen D."/>
            <person name="Krusor M."/>
            <person name="Yao A.I."/>
            <person name="Wu D."/>
            <person name="Madern D."/>
            <person name="Eisen J.A."/>
            <person name="Darling A.E."/>
            <person name="Facciotti M.T."/>
        </authorList>
    </citation>
    <scope>NUCLEOTIDE SEQUENCE [LARGE SCALE GENOMIC DNA]</scope>
    <source>
        <strain evidence="2">ATCC 29605 / DSM 3757 / JCM 8879 / NBRC 14742 / NCIMB 2012 / VKM B-1768 / DS2</strain>
    </source>
</reference>
<gene>
    <name evidence="1" type="ORF">C498_10186</name>
</gene>